<evidence type="ECO:0000256" key="1">
    <source>
        <dbReference type="SAM" id="SignalP"/>
    </source>
</evidence>
<protein>
    <recommendedName>
        <fullName evidence="4">DUF4369 domain-containing protein</fullName>
    </recommendedName>
</protein>
<evidence type="ECO:0000313" key="2">
    <source>
        <dbReference type="EMBL" id="TJY67963.1"/>
    </source>
</evidence>
<name>A0A4U0H7W9_9SPHI</name>
<sequence>MLVAKIKLLLPLFLLPFCVSSQEIVEGIGFDADTKQRIGKVLIINTHTGENVFNNLRGEFGIRVKKGDSLIASKENYYGDTLIYDGQKVLLFYLKRATIYIDPVTVTGKKSPEEILAQRRRDYDKAYKLADPGDIFSVGQSGAGLSINAVYNLLSKEGKNARRLTKFFQREYEENVIDQRFTKEIVTSVTALEGTLLDNFMLRYRPSYFFAKTAGHYQMTEYIKSKYQTFKLNPNYRPLPKLPIYLIDEN</sequence>
<dbReference type="RefSeq" id="WP_136818831.1">
    <property type="nucleotide sequence ID" value="NZ_BMJX01000001.1"/>
</dbReference>
<organism evidence="2 3">
    <name type="scientific">Sphingobacterium alkalisoli</name>
    <dbReference type="NCBI Taxonomy" id="1874115"/>
    <lineage>
        <taxon>Bacteria</taxon>
        <taxon>Pseudomonadati</taxon>
        <taxon>Bacteroidota</taxon>
        <taxon>Sphingobacteriia</taxon>
        <taxon>Sphingobacteriales</taxon>
        <taxon>Sphingobacteriaceae</taxon>
        <taxon>Sphingobacterium</taxon>
    </lineage>
</organism>
<comment type="caution">
    <text evidence="2">The sequence shown here is derived from an EMBL/GenBank/DDBJ whole genome shotgun (WGS) entry which is preliminary data.</text>
</comment>
<proteinExistence type="predicted"/>
<dbReference type="Proteomes" id="UP000309872">
    <property type="component" value="Unassembled WGS sequence"/>
</dbReference>
<dbReference type="OrthoDB" id="714262at2"/>
<keyword evidence="1" id="KW-0732">Signal</keyword>
<dbReference type="EMBL" id="SUKA01000001">
    <property type="protein sequence ID" value="TJY67963.1"/>
    <property type="molecule type" value="Genomic_DNA"/>
</dbReference>
<reference evidence="2 3" key="1">
    <citation type="submission" date="2019-04" db="EMBL/GenBank/DDBJ databases">
        <title>Sphingobacterium olei sp. nov., isolated from oil-contaminated soil.</title>
        <authorList>
            <person name="Liu B."/>
        </authorList>
    </citation>
    <scope>NUCLEOTIDE SEQUENCE [LARGE SCALE GENOMIC DNA]</scope>
    <source>
        <strain evidence="2 3">Y3L14</strain>
    </source>
</reference>
<gene>
    <name evidence="2" type="ORF">FAZ19_01490</name>
</gene>
<dbReference type="AlphaFoldDB" id="A0A4U0H7W9"/>
<accession>A0A4U0H7W9</accession>
<evidence type="ECO:0008006" key="4">
    <source>
        <dbReference type="Google" id="ProtNLM"/>
    </source>
</evidence>
<keyword evidence="3" id="KW-1185">Reference proteome</keyword>
<feature type="signal peptide" evidence="1">
    <location>
        <begin position="1"/>
        <end position="21"/>
    </location>
</feature>
<evidence type="ECO:0000313" key="3">
    <source>
        <dbReference type="Proteomes" id="UP000309872"/>
    </source>
</evidence>
<feature type="chain" id="PRO_5020302935" description="DUF4369 domain-containing protein" evidence="1">
    <location>
        <begin position="22"/>
        <end position="250"/>
    </location>
</feature>